<dbReference type="PANTHER" id="PTHR30469">
    <property type="entry name" value="MULTIDRUG RESISTANCE PROTEIN MDTA"/>
    <property type="match status" value="1"/>
</dbReference>
<comment type="similarity">
    <text evidence="1">Belongs to the membrane fusion protein (MFP) (TC 8.A.1) family.</text>
</comment>
<dbReference type="InterPro" id="IPR058647">
    <property type="entry name" value="BSH_CzcB-like"/>
</dbReference>
<dbReference type="PROSITE" id="PS51257">
    <property type="entry name" value="PROKAR_LIPOPROTEIN"/>
    <property type="match status" value="1"/>
</dbReference>
<dbReference type="Gene3D" id="2.40.50.100">
    <property type="match status" value="1"/>
</dbReference>
<dbReference type="NCBIfam" id="TIGR01730">
    <property type="entry name" value="RND_mfp"/>
    <property type="match status" value="1"/>
</dbReference>
<evidence type="ECO:0000259" key="2">
    <source>
        <dbReference type="Pfam" id="PF25954"/>
    </source>
</evidence>
<reference evidence="6" key="1">
    <citation type="journal article" date="2019" name="Int. J. Syst. Evol. Microbiol.">
        <title>The Global Catalogue of Microorganisms (GCM) 10K type strain sequencing project: providing services to taxonomists for standard genome sequencing and annotation.</title>
        <authorList>
            <consortium name="The Broad Institute Genomics Platform"/>
            <consortium name="The Broad Institute Genome Sequencing Center for Infectious Disease"/>
            <person name="Wu L."/>
            <person name="Ma J."/>
        </authorList>
    </citation>
    <scope>NUCLEOTIDE SEQUENCE [LARGE SCALE GENOMIC DNA]</scope>
    <source>
        <strain evidence="6">CECT 8010</strain>
    </source>
</reference>
<evidence type="ECO:0000256" key="1">
    <source>
        <dbReference type="ARBA" id="ARBA00009477"/>
    </source>
</evidence>
<comment type="caution">
    <text evidence="5">The sequence shown here is derived from an EMBL/GenBank/DDBJ whole genome shotgun (WGS) entry which is preliminary data.</text>
</comment>
<proteinExistence type="inferred from homology"/>
<organism evidence="5 6">
    <name type="scientific">Parasediminibacterium paludis</name>
    <dbReference type="NCBI Taxonomy" id="908966"/>
    <lineage>
        <taxon>Bacteria</taxon>
        <taxon>Pseudomonadati</taxon>
        <taxon>Bacteroidota</taxon>
        <taxon>Chitinophagia</taxon>
        <taxon>Chitinophagales</taxon>
        <taxon>Chitinophagaceae</taxon>
        <taxon>Parasediminibacterium</taxon>
    </lineage>
</organism>
<accession>A0ABV8PTD5</accession>
<dbReference type="Proteomes" id="UP001595906">
    <property type="component" value="Unassembled WGS sequence"/>
</dbReference>
<feature type="domain" description="CzcB-like barrel-sandwich hybrid" evidence="3">
    <location>
        <begin position="62"/>
        <end position="195"/>
    </location>
</feature>
<dbReference type="InterPro" id="IPR058637">
    <property type="entry name" value="YknX-like_C"/>
</dbReference>
<feature type="domain" description="CusB-like beta-barrel" evidence="2">
    <location>
        <begin position="212"/>
        <end position="285"/>
    </location>
</feature>
<dbReference type="Gene3D" id="1.10.287.470">
    <property type="entry name" value="Helix hairpin bin"/>
    <property type="match status" value="1"/>
</dbReference>
<dbReference type="InterPro" id="IPR058792">
    <property type="entry name" value="Beta-barrel_RND_2"/>
</dbReference>
<evidence type="ECO:0000259" key="4">
    <source>
        <dbReference type="Pfam" id="PF25989"/>
    </source>
</evidence>
<dbReference type="Pfam" id="PF25973">
    <property type="entry name" value="BSH_CzcB"/>
    <property type="match status" value="1"/>
</dbReference>
<feature type="domain" description="YknX-like C-terminal permuted SH3-like" evidence="4">
    <location>
        <begin position="292"/>
        <end position="353"/>
    </location>
</feature>
<evidence type="ECO:0000259" key="3">
    <source>
        <dbReference type="Pfam" id="PF25973"/>
    </source>
</evidence>
<gene>
    <name evidence="5" type="ORF">ACFOW1_00795</name>
</gene>
<dbReference type="RefSeq" id="WP_379011547.1">
    <property type="nucleotide sequence ID" value="NZ_JBHSDC010000002.1"/>
</dbReference>
<evidence type="ECO:0000313" key="5">
    <source>
        <dbReference type="EMBL" id="MFC4230408.1"/>
    </source>
</evidence>
<protein>
    <submittedName>
        <fullName evidence="5">Efflux RND transporter periplasmic adaptor subunit</fullName>
    </submittedName>
</protein>
<dbReference type="EMBL" id="JBHSDC010000002">
    <property type="protein sequence ID" value="MFC4230408.1"/>
    <property type="molecule type" value="Genomic_DNA"/>
</dbReference>
<dbReference type="Pfam" id="PF25989">
    <property type="entry name" value="YknX_C"/>
    <property type="match status" value="1"/>
</dbReference>
<sequence>MKYQQIIFMMVVVLITACSSKKEEKKAEVNTAPINYALATVEKGGVATTIKLPAQLVAYQEVSIFPKVNGYVKNVLVDIGAKVSQGSLLMTLEAPELEQAALQAKEKYTRSKADFSIDKERFLRLMEAAKTEGAISPLDISTTKAKMDADSALSNAEKANWQMQQTMLAYLKVTAPFTGVITERNVHPGALVSATVKDKPMLELKQVEHLRLQVDIPESMAANLKNKDTVSFYVSAFPGKKMTGFITRKADNINTQYRNERMEIDVMNKDGLLSPGMFANVELYAHGNVNALFVPKSAVVTSTERKYVLVMKNGKISKVDVATGNATADKIEIFGTIQAGDKVIATANDEIKESK</sequence>
<name>A0ABV8PTD5_9BACT</name>
<dbReference type="PANTHER" id="PTHR30469:SF37">
    <property type="entry name" value="RAGD PROTEIN"/>
    <property type="match status" value="1"/>
</dbReference>
<dbReference type="SUPFAM" id="SSF111369">
    <property type="entry name" value="HlyD-like secretion proteins"/>
    <property type="match status" value="1"/>
</dbReference>
<keyword evidence="6" id="KW-1185">Reference proteome</keyword>
<dbReference type="Pfam" id="PF25954">
    <property type="entry name" value="Beta-barrel_RND_2"/>
    <property type="match status" value="1"/>
</dbReference>
<dbReference type="InterPro" id="IPR006143">
    <property type="entry name" value="RND_pump_MFP"/>
</dbReference>
<dbReference type="Gene3D" id="2.40.420.20">
    <property type="match status" value="1"/>
</dbReference>
<evidence type="ECO:0000313" key="6">
    <source>
        <dbReference type="Proteomes" id="UP001595906"/>
    </source>
</evidence>
<dbReference type="Gene3D" id="2.40.30.170">
    <property type="match status" value="1"/>
</dbReference>